<name>A0A0F8ZIY9_9ZZZZ</name>
<comment type="caution">
    <text evidence="1">The sequence shown here is derived from an EMBL/GenBank/DDBJ whole genome shotgun (WGS) entry which is preliminary data.</text>
</comment>
<feature type="non-terminal residue" evidence="1">
    <location>
        <position position="75"/>
    </location>
</feature>
<gene>
    <name evidence="1" type="ORF">LCGC14_2964860</name>
</gene>
<dbReference type="AlphaFoldDB" id="A0A0F8ZIY9"/>
<sequence length="75" mass="8716">MSEKSKEGFECDLCLDAGMLYPLVDGKVDYSTVIRCGCKKEEDEKKRQAQFLRLCNLPSRTDHKTFENFRTYGEL</sequence>
<proteinExistence type="predicted"/>
<reference evidence="1" key="1">
    <citation type="journal article" date="2015" name="Nature">
        <title>Complex archaea that bridge the gap between prokaryotes and eukaryotes.</title>
        <authorList>
            <person name="Spang A."/>
            <person name="Saw J.H."/>
            <person name="Jorgensen S.L."/>
            <person name="Zaremba-Niedzwiedzka K."/>
            <person name="Martijn J."/>
            <person name="Lind A.E."/>
            <person name="van Eijk R."/>
            <person name="Schleper C."/>
            <person name="Guy L."/>
            <person name="Ettema T.J."/>
        </authorList>
    </citation>
    <scope>NUCLEOTIDE SEQUENCE</scope>
</reference>
<dbReference type="EMBL" id="LAZR01060114">
    <property type="protein sequence ID" value="KKK66364.1"/>
    <property type="molecule type" value="Genomic_DNA"/>
</dbReference>
<organism evidence="1">
    <name type="scientific">marine sediment metagenome</name>
    <dbReference type="NCBI Taxonomy" id="412755"/>
    <lineage>
        <taxon>unclassified sequences</taxon>
        <taxon>metagenomes</taxon>
        <taxon>ecological metagenomes</taxon>
    </lineage>
</organism>
<accession>A0A0F8ZIY9</accession>
<protein>
    <submittedName>
        <fullName evidence="1">Uncharacterized protein</fullName>
    </submittedName>
</protein>
<evidence type="ECO:0000313" key="1">
    <source>
        <dbReference type="EMBL" id="KKK66364.1"/>
    </source>
</evidence>